<dbReference type="AlphaFoldDB" id="A0A6C0BHQ0"/>
<sequence length="150" mass="17037">MADEEGDAGVDIDDQEDFLAEEVEEEVVRAAVPDPLAHLYKFHPETVIDYAETVLPKIPLLSAPPSQKKPDEGHKSQPFLSTFERTKLIGFRANQISQGARPYILVPESVTSTVEIAKMELEQRRLPFIIKRPMPDGTFEYWRLSDLMII</sequence>
<dbReference type="GO" id="GO:0005666">
    <property type="term" value="C:RNA polymerase III complex"/>
    <property type="evidence" value="ECO:0007669"/>
    <property type="project" value="TreeGrafter"/>
</dbReference>
<keyword evidence="1" id="KW-0240">DNA-directed RNA polymerase</keyword>
<dbReference type="PANTHER" id="PTHR47227">
    <property type="entry name" value="DNA-DIRECTED RNA POLYMERASE SUBUNIT K"/>
    <property type="match status" value="1"/>
</dbReference>
<protein>
    <recommendedName>
        <fullName evidence="4">RNA polymerase Rpb6</fullName>
    </recommendedName>
</protein>
<dbReference type="InterPro" id="IPR006110">
    <property type="entry name" value="Pol_omega/Rpo6/RPB6"/>
</dbReference>
<name>A0A6C0BHQ0_9ZZZZ</name>
<dbReference type="InterPro" id="IPR036161">
    <property type="entry name" value="RPB6/omega-like_sf"/>
</dbReference>
<dbReference type="EMBL" id="MN739166">
    <property type="protein sequence ID" value="QHS91877.1"/>
    <property type="molecule type" value="Genomic_DNA"/>
</dbReference>
<evidence type="ECO:0000313" key="3">
    <source>
        <dbReference type="EMBL" id="QHS91877.1"/>
    </source>
</evidence>
<dbReference type="GO" id="GO:0006366">
    <property type="term" value="P:transcription by RNA polymerase II"/>
    <property type="evidence" value="ECO:0007669"/>
    <property type="project" value="TreeGrafter"/>
</dbReference>
<organism evidence="3">
    <name type="scientific">viral metagenome</name>
    <dbReference type="NCBI Taxonomy" id="1070528"/>
    <lineage>
        <taxon>unclassified sequences</taxon>
        <taxon>metagenomes</taxon>
        <taxon>organismal metagenomes</taxon>
    </lineage>
</organism>
<proteinExistence type="predicted"/>
<dbReference type="GO" id="GO:0005736">
    <property type="term" value="C:RNA polymerase I complex"/>
    <property type="evidence" value="ECO:0007669"/>
    <property type="project" value="TreeGrafter"/>
</dbReference>
<dbReference type="GO" id="GO:0006360">
    <property type="term" value="P:transcription by RNA polymerase I"/>
    <property type="evidence" value="ECO:0007669"/>
    <property type="project" value="TreeGrafter"/>
</dbReference>
<dbReference type="GO" id="GO:0003677">
    <property type="term" value="F:DNA binding"/>
    <property type="evidence" value="ECO:0007669"/>
    <property type="project" value="InterPro"/>
</dbReference>
<keyword evidence="2" id="KW-0804">Transcription</keyword>
<dbReference type="PANTHER" id="PTHR47227:SF5">
    <property type="entry name" value="DNA-DIRECTED RNA POLYMERASES I, II, AND III SUBUNIT RPABC2"/>
    <property type="match status" value="1"/>
</dbReference>
<evidence type="ECO:0008006" key="4">
    <source>
        <dbReference type="Google" id="ProtNLM"/>
    </source>
</evidence>
<evidence type="ECO:0000256" key="1">
    <source>
        <dbReference type="ARBA" id="ARBA00022478"/>
    </source>
</evidence>
<dbReference type="Pfam" id="PF01192">
    <property type="entry name" value="RNA_pol_Rpb6"/>
    <property type="match status" value="1"/>
</dbReference>
<dbReference type="Gene3D" id="3.90.940.10">
    <property type="match status" value="1"/>
</dbReference>
<reference evidence="3" key="1">
    <citation type="journal article" date="2020" name="Nature">
        <title>Giant virus diversity and host interactions through global metagenomics.</title>
        <authorList>
            <person name="Schulz F."/>
            <person name="Roux S."/>
            <person name="Paez-Espino D."/>
            <person name="Jungbluth S."/>
            <person name="Walsh D.A."/>
            <person name="Denef V.J."/>
            <person name="McMahon K.D."/>
            <person name="Konstantinidis K.T."/>
            <person name="Eloe-Fadrosh E.A."/>
            <person name="Kyrpides N.C."/>
            <person name="Woyke T."/>
        </authorList>
    </citation>
    <scope>NUCLEOTIDE SEQUENCE</scope>
    <source>
        <strain evidence="3">GVMAG-M-3300013285-6</strain>
    </source>
</reference>
<dbReference type="GO" id="GO:0042797">
    <property type="term" value="P:tRNA transcription by RNA polymerase III"/>
    <property type="evidence" value="ECO:0007669"/>
    <property type="project" value="TreeGrafter"/>
</dbReference>
<evidence type="ECO:0000256" key="2">
    <source>
        <dbReference type="ARBA" id="ARBA00023163"/>
    </source>
</evidence>
<accession>A0A6C0BHQ0</accession>
<dbReference type="GO" id="GO:0003899">
    <property type="term" value="F:DNA-directed RNA polymerase activity"/>
    <property type="evidence" value="ECO:0007669"/>
    <property type="project" value="InterPro"/>
</dbReference>
<dbReference type="SUPFAM" id="SSF63562">
    <property type="entry name" value="RPB6/omega subunit-like"/>
    <property type="match status" value="1"/>
</dbReference>
<dbReference type="GO" id="GO:0005665">
    <property type="term" value="C:RNA polymerase II, core complex"/>
    <property type="evidence" value="ECO:0007669"/>
    <property type="project" value="TreeGrafter"/>
</dbReference>